<dbReference type="InParanoid" id="Q75F97"/>
<dbReference type="HOGENOM" id="CLU_133914_0_0_1"/>
<dbReference type="EMBL" id="AE016814">
    <property type="protein sequence ID" value="AAS50211.1"/>
    <property type="molecule type" value="Genomic_DNA"/>
</dbReference>
<dbReference type="Proteomes" id="UP000000591">
    <property type="component" value="Chromosome I"/>
</dbReference>
<dbReference type="InterPro" id="IPR018854">
    <property type="entry name" value="Psome_chaperone_3/4"/>
</dbReference>
<dbReference type="eggNOG" id="ENOG502S42X">
    <property type="taxonomic scope" value="Eukaryota"/>
</dbReference>
<accession>Q75F97</accession>
<dbReference type="OrthoDB" id="3980246at2759"/>
<dbReference type="GO" id="GO:0070481">
    <property type="term" value="P:nuclear-transcribed mRNA catabolic process, non-stop decay"/>
    <property type="evidence" value="ECO:0007669"/>
    <property type="project" value="EnsemblFungi"/>
</dbReference>
<reference evidence="2" key="2">
    <citation type="journal article" date="2013" name="G3 (Bethesda)">
        <title>Genomes of Ashbya fungi isolated from insects reveal four mating-type loci, numerous translocations, lack of transposons, and distinct gene duplications.</title>
        <authorList>
            <person name="Dietrich F.S."/>
            <person name="Voegeli S."/>
            <person name="Kuo S."/>
            <person name="Philippsen P."/>
        </authorList>
    </citation>
    <scope>GENOME REANNOTATION</scope>
    <source>
        <strain evidence="2">ATCC 10895 / CBS 109.51 / FGSC 9923 / NRRL Y-1056</strain>
    </source>
</reference>
<name>Q75F97_EREGS</name>
<keyword evidence="2" id="KW-1185">Reference proteome</keyword>
<reference evidence="1 2" key="1">
    <citation type="journal article" date="2004" name="Science">
        <title>The Ashbya gossypii genome as a tool for mapping the ancient Saccharomyces cerevisiae genome.</title>
        <authorList>
            <person name="Dietrich F.S."/>
            <person name="Voegeli S."/>
            <person name="Brachat S."/>
            <person name="Lerch A."/>
            <person name="Gates K."/>
            <person name="Steiner S."/>
            <person name="Mohr C."/>
            <person name="Pohlmann R."/>
            <person name="Luedi P."/>
            <person name="Choi S."/>
            <person name="Wing R.A."/>
            <person name="Flavier A."/>
            <person name="Gaffney T.D."/>
            <person name="Philippsen P."/>
        </authorList>
    </citation>
    <scope>NUCLEOTIDE SEQUENCE [LARGE SCALE GENOMIC DNA]</scope>
    <source>
        <strain evidence="2">ATCC 10895 / CBS 109.51 / FGSC 9923 / NRRL Y-1056</strain>
    </source>
</reference>
<protein>
    <submittedName>
        <fullName evidence="1">AAL155Wp</fullName>
    </submittedName>
</protein>
<dbReference type="OMA" id="CTQIAEL"/>
<dbReference type="GO" id="GO:0005634">
    <property type="term" value="C:nucleus"/>
    <property type="evidence" value="ECO:0007669"/>
    <property type="project" value="EnsemblFungi"/>
</dbReference>
<evidence type="ECO:0000313" key="1">
    <source>
        <dbReference type="EMBL" id="AAS50211.1"/>
    </source>
</evidence>
<dbReference type="GeneID" id="4618614"/>
<dbReference type="GO" id="GO:0032991">
    <property type="term" value="C:protein-containing complex"/>
    <property type="evidence" value="ECO:0007669"/>
    <property type="project" value="EnsemblFungi"/>
</dbReference>
<dbReference type="InterPro" id="IPR053720">
    <property type="entry name" value="Psm_Assembly_Chaperone"/>
</dbReference>
<organism evidence="1 2">
    <name type="scientific">Eremothecium gossypii (strain ATCC 10895 / CBS 109.51 / FGSC 9923 / NRRL Y-1056)</name>
    <name type="common">Yeast</name>
    <name type="synonym">Ashbya gossypii</name>
    <dbReference type="NCBI Taxonomy" id="284811"/>
    <lineage>
        <taxon>Eukaryota</taxon>
        <taxon>Fungi</taxon>
        <taxon>Dikarya</taxon>
        <taxon>Ascomycota</taxon>
        <taxon>Saccharomycotina</taxon>
        <taxon>Saccharomycetes</taxon>
        <taxon>Saccharomycetales</taxon>
        <taxon>Saccharomycetaceae</taxon>
        <taxon>Eremothecium</taxon>
    </lineage>
</organism>
<dbReference type="RefSeq" id="NP_982387.1">
    <property type="nucleotide sequence ID" value="NM_207740.1"/>
</dbReference>
<dbReference type="STRING" id="284811.Q75F97"/>
<dbReference type="Gene3D" id="3.30.230.90">
    <property type="match status" value="1"/>
</dbReference>
<dbReference type="AlphaFoldDB" id="Q75F97"/>
<evidence type="ECO:0000313" key="2">
    <source>
        <dbReference type="Proteomes" id="UP000000591"/>
    </source>
</evidence>
<dbReference type="FunCoup" id="Q75F97">
    <property type="interactions" value="32"/>
</dbReference>
<dbReference type="Pfam" id="PF10448">
    <property type="entry name" value="POC3_POC4"/>
    <property type="match status" value="1"/>
</dbReference>
<dbReference type="KEGG" id="ago:AGOS_AAL155W"/>
<gene>
    <name evidence="1" type="ORF">AGOS_AAL155W</name>
</gene>
<proteinExistence type="predicted"/>
<sequence>MIYRELQKAIPPALWGLDESAQNELELTAVHFTNKTLLHIRFNGEMDATYEVQPRGAGGLAADVGGLHGGAASSLRAEGNDEDEFVEDHLSKYNVSMKMGNSNDMKLPVVVMQIAELYERAVYPSVLGAEARAGPDLGLLVTLSSRFWRSASAGGPGSGSDFDRLMFVLQSIREMYGI</sequence>
<dbReference type="GO" id="GO:0051131">
    <property type="term" value="P:chaperone-mediated protein complex assembly"/>
    <property type="evidence" value="ECO:0007669"/>
    <property type="project" value="EnsemblFungi"/>
</dbReference>
<dbReference type="GO" id="GO:0005737">
    <property type="term" value="C:cytoplasm"/>
    <property type="evidence" value="ECO:0007669"/>
    <property type="project" value="EnsemblFungi"/>
</dbReference>
<dbReference type="GO" id="GO:0043248">
    <property type="term" value="P:proteasome assembly"/>
    <property type="evidence" value="ECO:0007669"/>
    <property type="project" value="EnsemblFungi"/>
</dbReference>